<feature type="region of interest" description="Disordered" evidence="1">
    <location>
        <begin position="72"/>
        <end position="100"/>
    </location>
</feature>
<evidence type="ECO:0000313" key="3">
    <source>
        <dbReference type="Proteomes" id="UP000789396"/>
    </source>
</evidence>
<sequence>MAYSEIDPSRINICDFQSLNYSNSGGLPSENMEHVDLAGMQLDDLLGIQPADTIGVRSVDAERIQSISTTLTQAGPQVAGRLQGKHGKSYGRNVYGHNNN</sequence>
<reference evidence="2" key="1">
    <citation type="submission" date="2021-06" db="EMBL/GenBank/DDBJ databases">
        <authorList>
            <person name="Kallberg Y."/>
            <person name="Tangrot J."/>
            <person name="Rosling A."/>
        </authorList>
    </citation>
    <scope>NUCLEOTIDE SEQUENCE</scope>
    <source>
        <strain evidence="2">IN212</strain>
    </source>
</reference>
<dbReference type="EMBL" id="CAJVPZ010001076">
    <property type="protein sequence ID" value="CAG8483704.1"/>
    <property type="molecule type" value="Genomic_DNA"/>
</dbReference>
<proteinExistence type="predicted"/>
<accession>A0A9N8WEB8</accession>
<gene>
    <name evidence="2" type="ORF">RFULGI_LOCUS1657</name>
</gene>
<evidence type="ECO:0000313" key="2">
    <source>
        <dbReference type="EMBL" id="CAG8483704.1"/>
    </source>
</evidence>
<dbReference type="AlphaFoldDB" id="A0A9N8WEB8"/>
<name>A0A9N8WEB8_9GLOM</name>
<organism evidence="2 3">
    <name type="scientific">Racocetra fulgida</name>
    <dbReference type="NCBI Taxonomy" id="60492"/>
    <lineage>
        <taxon>Eukaryota</taxon>
        <taxon>Fungi</taxon>
        <taxon>Fungi incertae sedis</taxon>
        <taxon>Mucoromycota</taxon>
        <taxon>Glomeromycotina</taxon>
        <taxon>Glomeromycetes</taxon>
        <taxon>Diversisporales</taxon>
        <taxon>Gigasporaceae</taxon>
        <taxon>Racocetra</taxon>
    </lineage>
</organism>
<dbReference type="Proteomes" id="UP000789396">
    <property type="component" value="Unassembled WGS sequence"/>
</dbReference>
<comment type="caution">
    <text evidence="2">The sequence shown here is derived from an EMBL/GenBank/DDBJ whole genome shotgun (WGS) entry which is preliminary data.</text>
</comment>
<protein>
    <submittedName>
        <fullName evidence="2">364_t:CDS:1</fullName>
    </submittedName>
</protein>
<evidence type="ECO:0000256" key="1">
    <source>
        <dbReference type="SAM" id="MobiDB-lite"/>
    </source>
</evidence>
<keyword evidence="3" id="KW-1185">Reference proteome</keyword>